<dbReference type="PANTHER" id="PTHR33545">
    <property type="entry name" value="UPF0750 MEMBRANE PROTEIN YITT-RELATED"/>
    <property type="match status" value="1"/>
</dbReference>
<evidence type="ECO:0000256" key="3">
    <source>
        <dbReference type="ARBA" id="ARBA00022692"/>
    </source>
</evidence>
<dbReference type="InterPro" id="IPR051461">
    <property type="entry name" value="UPF0750_membrane"/>
</dbReference>
<keyword evidence="4 6" id="KW-1133">Transmembrane helix</keyword>
<keyword evidence="3 6" id="KW-0812">Transmembrane</keyword>
<sequence>MRKILSVFCGSILLSIGIDGFIVPYHLLDGGMIGIGLIVNYLSGIKPGLAMILLSAPIYVFAWFFYRQYFYNSIHGLLISSFFIDLMAPVKDFLHFPPLPSAVIGGLLIGTGIGLMLLVQVSTGGTDLLAQFIAQKTPINVGIVIFLIDAVVLFVGFRMIGVHLFFSALTICCVAVMTSFITSWPLIKDKIKPKI</sequence>
<gene>
    <name evidence="7" type="ORF">ACFO4N_02955</name>
</gene>
<dbReference type="PANTHER" id="PTHR33545:SF5">
    <property type="entry name" value="UPF0750 MEMBRANE PROTEIN YITT"/>
    <property type="match status" value="1"/>
</dbReference>
<reference evidence="8" key="1">
    <citation type="journal article" date="2019" name="Int. J. Syst. Evol. Microbiol.">
        <title>The Global Catalogue of Microorganisms (GCM) 10K type strain sequencing project: providing services to taxonomists for standard genome sequencing and annotation.</title>
        <authorList>
            <consortium name="The Broad Institute Genomics Platform"/>
            <consortium name="The Broad Institute Genome Sequencing Center for Infectious Disease"/>
            <person name="Wu L."/>
            <person name="Ma J."/>
        </authorList>
    </citation>
    <scope>NUCLEOTIDE SEQUENCE [LARGE SCALE GENOMIC DNA]</scope>
    <source>
        <strain evidence="8">CGMCC 1.16306</strain>
    </source>
</reference>
<keyword evidence="8" id="KW-1185">Reference proteome</keyword>
<comment type="caution">
    <text evidence="7">The sequence shown here is derived from an EMBL/GenBank/DDBJ whole genome shotgun (WGS) entry which is preliminary data.</text>
</comment>
<dbReference type="RefSeq" id="WP_376844717.1">
    <property type="nucleotide sequence ID" value="NZ_JBHSFW010000001.1"/>
</dbReference>
<evidence type="ECO:0000313" key="7">
    <source>
        <dbReference type="EMBL" id="MFC4617685.1"/>
    </source>
</evidence>
<feature type="transmembrane region" description="Helical" evidence="6">
    <location>
        <begin position="139"/>
        <end position="160"/>
    </location>
</feature>
<evidence type="ECO:0000256" key="5">
    <source>
        <dbReference type="ARBA" id="ARBA00023136"/>
    </source>
</evidence>
<feature type="transmembrane region" description="Helical" evidence="6">
    <location>
        <begin position="7"/>
        <end position="28"/>
    </location>
</feature>
<dbReference type="EMBL" id="JBHSFW010000001">
    <property type="protein sequence ID" value="MFC4617685.1"/>
    <property type="molecule type" value="Genomic_DNA"/>
</dbReference>
<evidence type="ECO:0000256" key="4">
    <source>
        <dbReference type="ARBA" id="ARBA00022989"/>
    </source>
</evidence>
<keyword evidence="5 6" id="KW-0472">Membrane</keyword>
<evidence type="ECO:0000313" key="8">
    <source>
        <dbReference type="Proteomes" id="UP001596022"/>
    </source>
</evidence>
<protein>
    <submittedName>
        <fullName evidence="7">YitT family protein</fullName>
    </submittedName>
</protein>
<dbReference type="InterPro" id="IPR003740">
    <property type="entry name" value="YitT"/>
</dbReference>
<keyword evidence="2" id="KW-1003">Cell membrane</keyword>
<feature type="transmembrane region" description="Helical" evidence="6">
    <location>
        <begin position="48"/>
        <end position="66"/>
    </location>
</feature>
<feature type="transmembrane region" description="Helical" evidence="6">
    <location>
        <begin position="102"/>
        <end position="119"/>
    </location>
</feature>
<evidence type="ECO:0000256" key="1">
    <source>
        <dbReference type="ARBA" id="ARBA00004651"/>
    </source>
</evidence>
<name>A0ABV9GKI2_9BACL</name>
<evidence type="ECO:0000256" key="6">
    <source>
        <dbReference type="SAM" id="Phobius"/>
    </source>
</evidence>
<organism evidence="7 8">
    <name type="scientific">Camelliibacillus cellulosilyticus</name>
    <dbReference type="NCBI Taxonomy" id="2174486"/>
    <lineage>
        <taxon>Bacteria</taxon>
        <taxon>Bacillati</taxon>
        <taxon>Bacillota</taxon>
        <taxon>Bacilli</taxon>
        <taxon>Bacillales</taxon>
        <taxon>Sporolactobacillaceae</taxon>
        <taxon>Camelliibacillus</taxon>
    </lineage>
</organism>
<dbReference type="Pfam" id="PF02588">
    <property type="entry name" value="YitT_membrane"/>
    <property type="match status" value="1"/>
</dbReference>
<dbReference type="Proteomes" id="UP001596022">
    <property type="component" value="Unassembled WGS sequence"/>
</dbReference>
<accession>A0ABV9GKI2</accession>
<proteinExistence type="predicted"/>
<evidence type="ECO:0000256" key="2">
    <source>
        <dbReference type="ARBA" id="ARBA00022475"/>
    </source>
</evidence>
<comment type="subcellular location">
    <subcellularLocation>
        <location evidence="1">Cell membrane</location>
        <topology evidence="1">Multi-pass membrane protein</topology>
    </subcellularLocation>
</comment>
<feature type="transmembrane region" description="Helical" evidence="6">
    <location>
        <begin position="73"/>
        <end position="90"/>
    </location>
</feature>
<feature type="transmembrane region" description="Helical" evidence="6">
    <location>
        <begin position="166"/>
        <end position="187"/>
    </location>
</feature>